<dbReference type="Proteomes" id="UP001519460">
    <property type="component" value="Unassembled WGS sequence"/>
</dbReference>
<accession>A0ABD0JQW8</accession>
<keyword evidence="4" id="KW-0472">Membrane</keyword>
<dbReference type="SUPFAM" id="SSF52200">
    <property type="entry name" value="Toll/Interleukin receptor TIR domain"/>
    <property type="match status" value="1"/>
</dbReference>
<keyword evidence="2" id="KW-0325">Glycoprotein</keyword>
<dbReference type="Pfam" id="PF13676">
    <property type="entry name" value="TIR_2"/>
    <property type="match status" value="1"/>
</dbReference>
<feature type="transmembrane region" description="Helical" evidence="4">
    <location>
        <begin position="76"/>
        <end position="98"/>
    </location>
</feature>
<dbReference type="PROSITE" id="PS50104">
    <property type="entry name" value="TIR"/>
    <property type="match status" value="1"/>
</dbReference>
<keyword evidence="1" id="KW-1015">Disulfide bond</keyword>
<dbReference type="InterPro" id="IPR036179">
    <property type="entry name" value="Ig-like_dom_sf"/>
</dbReference>
<dbReference type="AlphaFoldDB" id="A0ABD0JQW8"/>
<feature type="transmembrane region" description="Helical" evidence="4">
    <location>
        <begin position="722"/>
        <end position="744"/>
    </location>
</feature>
<organism evidence="7 8">
    <name type="scientific">Batillaria attramentaria</name>
    <dbReference type="NCBI Taxonomy" id="370345"/>
    <lineage>
        <taxon>Eukaryota</taxon>
        <taxon>Metazoa</taxon>
        <taxon>Spiralia</taxon>
        <taxon>Lophotrochozoa</taxon>
        <taxon>Mollusca</taxon>
        <taxon>Gastropoda</taxon>
        <taxon>Caenogastropoda</taxon>
        <taxon>Sorbeoconcha</taxon>
        <taxon>Cerithioidea</taxon>
        <taxon>Batillariidae</taxon>
        <taxon>Batillaria</taxon>
    </lineage>
</organism>
<dbReference type="InterPro" id="IPR007110">
    <property type="entry name" value="Ig-like_dom"/>
</dbReference>
<evidence type="ECO:0000259" key="5">
    <source>
        <dbReference type="PROSITE" id="PS50104"/>
    </source>
</evidence>
<feature type="domain" description="TIR" evidence="5">
    <location>
        <begin position="572"/>
        <end position="714"/>
    </location>
</feature>
<dbReference type="PANTHER" id="PTHR11890:SF44">
    <property type="entry name" value="X-LINKED INTERLEUKIN-1 RECEPTOR ACCESSORY PROTEIN-LIKE 2"/>
    <property type="match status" value="1"/>
</dbReference>
<feature type="domain" description="Ig-like" evidence="6">
    <location>
        <begin position="147"/>
        <end position="252"/>
    </location>
</feature>
<keyword evidence="3" id="KW-0393">Immunoglobulin domain</keyword>
<keyword evidence="4" id="KW-1133">Transmembrane helix</keyword>
<reference evidence="7 8" key="1">
    <citation type="journal article" date="2023" name="Sci. Data">
        <title>Genome assembly of the Korean intertidal mud-creeper Batillaria attramentaria.</title>
        <authorList>
            <person name="Patra A.K."/>
            <person name="Ho P.T."/>
            <person name="Jun S."/>
            <person name="Lee S.J."/>
            <person name="Kim Y."/>
            <person name="Won Y.J."/>
        </authorList>
    </citation>
    <scope>NUCLEOTIDE SEQUENCE [LARGE SCALE GENOMIC DNA]</scope>
    <source>
        <strain evidence="7">Wonlab-2016</strain>
    </source>
</reference>
<dbReference type="InterPro" id="IPR035897">
    <property type="entry name" value="Toll_tir_struct_dom_sf"/>
</dbReference>
<gene>
    <name evidence="7" type="ORF">BaRGS_00031676</name>
</gene>
<dbReference type="InterPro" id="IPR015621">
    <property type="entry name" value="IL-1_rcpt_fam"/>
</dbReference>
<dbReference type="SUPFAM" id="SSF48726">
    <property type="entry name" value="Immunoglobulin"/>
    <property type="match status" value="1"/>
</dbReference>
<dbReference type="PROSITE" id="PS50835">
    <property type="entry name" value="IG_LIKE"/>
    <property type="match status" value="1"/>
</dbReference>
<dbReference type="EMBL" id="JACVVK020000358">
    <property type="protein sequence ID" value="KAK7477090.1"/>
    <property type="molecule type" value="Genomic_DNA"/>
</dbReference>
<evidence type="ECO:0000313" key="8">
    <source>
        <dbReference type="Proteomes" id="UP001519460"/>
    </source>
</evidence>
<evidence type="ECO:0000259" key="6">
    <source>
        <dbReference type="PROSITE" id="PS50835"/>
    </source>
</evidence>
<keyword evidence="4" id="KW-0812">Transmembrane</keyword>
<dbReference type="InterPro" id="IPR000157">
    <property type="entry name" value="TIR_dom"/>
</dbReference>
<evidence type="ECO:0000256" key="3">
    <source>
        <dbReference type="ARBA" id="ARBA00023319"/>
    </source>
</evidence>
<proteinExistence type="predicted"/>
<evidence type="ECO:0000256" key="2">
    <source>
        <dbReference type="ARBA" id="ARBA00023180"/>
    </source>
</evidence>
<keyword evidence="8" id="KW-1185">Reference proteome</keyword>
<feature type="transmembrane region" description="Helical" evidence="4">
    <location>
        <begin position="506"/>
        <end position="526"/>
    </location>
</feature>
<dbReference type="PANTHER" id="PTHR11890">
    <property type="entry name" value="INTERLEUKIN-1 RECEPTOR FAMILY MEMBER"/>
    <property type="match status" value="1"/>
</dbReference>
<sequence>MRLNVHNLVWISSVGWFLYCVLCQRQRWLDGLDDTNVMCFLVPAVICCTVYTAQCSLRIILYELRKFFADIVSSGWVRCSVFVIFVCLFSYVLVVVVLDGSWVTAKHKIQDVLVSRLEKNIIDVEEKRAFHQREFEKKMNRRTKQDPGYEISDQQYYYRGEDGTVSCSEWFVWDSISPIPHDLITVKWKFNGRPVNTSGRFVQRDCIAELPKNESTVTRDAWEYGLIVYNINHYLTIRMIEPGDFGIYTCELLDFTEFWMGKWALFVWNVTSFMWNNALAAKDAEELTMMNSLKVFPYLSPAIARLNLLLLEAERKPITITASPGALLSFQTTYWQQENEIDEIQAELFINNKPYHHIGSMWDCSFFLLLYWMSSNEDCGLFDPFCMPPFQRNYESIHSPCSAKIPKFTVCLGEESFGHYQVEYHRQHFNATTRKFELVSVYHPHDLIVLPREQELFSMVLTNYTPPPPDSFLDLLPDKIPTQTEMYFIKDAASARASEFQSLENFLLAVTVIFVILLSVVAMDGIRYVAWCAKRRIFSDFFVNRTTKSVNNQQALQQVQGSVDIKRKFSRMKFDLFVSYSDTEIDLANEDILPFLEHNLGQVVCSRERDIPPNLHEISALDTAMRNSQRYIIFLSPDYLQDRLRKNIEAKGIVDLVGSSHARPKDSLLVVKVAQCRIPTWLSAFSLHDWTTHLSREDHLRRLSQWVIPVSRRPLGQECRDVFMRGLPLWLMLLALLCLGVFLYV</sequence>
<name>A0ABD0JQW8_9CAEN</name>
<protein>
    <recommendedName>
        <fullName evidence="9">TIR domain-containing protein</fullName>
    </recommendedName>
</protein>
<comment type="caution">
    <text evidence="7">The sequence shown here is derived from an EMBL/GenBank/DDBJ whole genome shotgun (WGS) entry which is preliminary data.</text>
</comment>
<evidence type="ECO:0000256" key="4">
    <source>
        <dbReference type="SAM" id="Phobius"/>
    </source>
</evidence>
<dbReference type="Gene3D" id="3.40.50.10140">
    <property type="entry name" value="Toll/interleukin-1 receptor homology (TIR) domain"/>
    <property type="match status" value="1"/>
</dbReference>
<feature type="transmembrane region" description="Helical" evidence="4">
    <location>
        <begin position="39"/>
        <end position="64"/>
    </location>
</feature>
<evidence type="ECO:0000313" key="7">
    <source>
        <dbReference type="EMBL" id="KAK7477090.1"/>
    </source>
</evidence>
<evidence type="ECO:0000256" key="1">
    <source>
        <dbReference type="ARBA" id="ARBA00023157"/>
    </source>
</evidence>
<evidence type="ECO:0008006" key="9">
    <source>
        <dbReference type="Google" id="ProtNLM"/>
    </source>
</evidence>